<reference evidence="2 3" key="1">
    <citation type="submission" date="2017-05" db="EMBL/GenBank/DDBJ databases">
        <title>Vagococcus spp. assemblies.</title>
        <authorList>
            <person name="Gulvik C.A."/>
        </authorList>
    </citation>
    <scope>NUCLEOTIDE SEQUENCE [LARGE SCALE GENOMIC DNA]</scope>
    <source>
        <strain evidence="2 3">CCUG 51432</strain>
    </source>
</reference>
<organism evidence="2 3">
    <name type="scientific">Vagococcus elongatus</name>
    <dbReference type="NCBI Taxonomy" id="180344"/>
    <lineage>
        <taxon>Bacteria</taxon>
        <taxon>Bacillati</taxon>
        <taxon>Bacillota</taxon>
        <taxon>Bacilli</taxon>
        <taxon>Lactobacillales</taxon>
        <taxon>Enterococcaceae</taxon>
        <taxon>Vagococcus</taxon>
    </lineage>
</organism>
<dbReference type="Pfam" id="PF05133">
    <property type="entry name" value="SPP1_portal"/>
    <property type="match status" value="1"/>
</dbReference>
<evidence type="ECO:0000256" key="1">
    <source>
        <dbReference type="SAM" id="Coils"/>
    </source>
</evidence>
<protein>
    <submittedName>
        <fullName evidence="2">Poly(3-hydroxybutyrate) depolymerase</fullName>
    </submittedName>
</protein>
<comment type="caution">
    <text evidence="2">The sequence shown here is derived from an EMBL/GenBank/DDBJ whole genome shotgun (WGS) entry which is preliminary data.</text>
</comment>
<dbReference type="Proteomes" id="UP000287605">
    <property type="component" value="Unassembled WGS sequence"/>
</dbReference>
<evidence type="ECO:0000313" key="3">
    <source>
        <dbReference type="Proteomes" id="UP000287605"/>
    </source>
</evidence>
<dbReference type="EMBL" id="NGKA01000010">
    <property type="protein sequence ID" value="RSU11621.1"/>
    <property type="molecule type" value="Genomic_DNA"/>
</dbReference>
<gene>
    <name evidence="2" type="ORF">CBF29_07810</name>
</gene>
<keyword evidence="1" id="KW-0175">Coiled coil</keyword>
<dbReference type="InterPro" id="IPR021145">
    <property type="entry name" value="Portal_protein_SPP1_Gp6-like"/>
</dbReference>
<dbReference type="NCBIfam" id="TIGR01542">
    <property type="entry name" value="A118_put_portal"/>
    <property type="match status" value="1"/>
</dbReference>
<accession>A0A430AU94</accession>
<proteinExistence type="predicted"/>
<dbReference type="AlphaFoldDB" id="A0A430AU94"/>
<dbReference type="OrthoDB" id="1641671at2"/>
<name>A0A430AU94_9ENTE</name>
<evidence type="ECO:0000313" key="2">
    <source>
        <dbReference type="EMBL" id="RSU11621.1"/>
    </source>
</evidence>
<feature type="coiled-coil region" evidence="1">
    <location>
        <begin position="263"/>
        <end position="290"/>
    </location>
</feature>
<keyword evidence="3" id="KW-1185">Reference proteome</keyword>
<dbReference type="PIRSF" id="PIRSF011911">
    <property type="entry name" value="A118_put_portal"/>
    <property type="match status" value="1"/>
</dbReference>
<sequence length="507" mass="57745">MIENIKNWFRKAGDSLTGNNELQSIIDHPKIAMSKDEYERIRKNKAFYSNDFPDVEYYNAERQKVTRKYSSINATKIMASELASLVFNEGCTITIDDEGAQEFLNDIFKKSKFTKNFREELETGYAISGLALRPYVDPKTNEIKISYCSADTFYPLNSNTNDVSEAAIVTVSQQAEGQDTIYYTLIEFHEWMDNGKYLITNELYRSKSSSTVGKRVPLTSVDKFENLQPNVFIEGLSRPLFVYIKLAGKNNLSLGSPLGMGVADNGKAQLNNLNDTYDQYMNEVRKSASKLLVSDHFIRTRIDDKGHPIRYMDPDTDIFQLLKGDSDEVKITEFVPTLRTDEFIKTMNFILQIAETNVGFSPGTFSFDIKEGIKTATEVVFENSKTYRTRADNVLLIEEALKELIVTIFELAQAYDLYKGNLSFEINVDFDDGVFTDKDTKLDYYIKLLDNKLMSRKSAMMKALSMSEDEALKELEEINSDTVQSVIKESGLGEIIQDQLMFGKTEV</sequence>
<dbReference type="InterPro" id="IPR006432">
    <property type="entry name" value="Phage_portal_A118-type"/>
</dbReference>